<feature type="transmembrane region" description="Helical" evidence="9">
    <location>
        <begin position="227"/>
        <end position="248"/>
    </location>
</feature>
<dbReference type="CDD" id="cd21494">
    <property type="entry name" value="TMEM168"/>
    <property type="match status" value="1"/>
</dbReference>
<feature type="transmembrane region" description="Helical" evidence="9">
    <location>
        <begin position="99"/>
        <end position="118"/>
    </location>
</feature>
<organism evidence="10 11">
    <name type="scientific">Paramormyrops kingsleyae</name>
    <dbReference type="NCBI Taxonomy" id="1676925"/>
    <lineage>
        <taxon>Eukaryota</taxon>
        <taxon>Metazoa</taxon>
        <taxon>Chordata</taxon>
        <taxon>Craniata</taxon>
        <taxon>Vertebrata</taxon>
        <taxon>Euteleostomi</taxon>
        <taxon>Actinopterygii</taxon>
        <taxon>Neopterygii</taxon>
        <taxon>Teleostei</taxon>
        <taxon>Osteoglossocephala</taxon>
        <taxon>Osteoglossomorpha</taxon>
        <taxon>Osteoglossiformes</taxon>
        <taxon>Mormyridae</taxon>
        <taxon>Paramormyrops</taxon>
    </lineage>
</organism>
<comment type="subcellular location">
    <subcellularLocation>
        <location evidence="1">Nucleus membrane</location>
        <topology evidence="1">Multi-pass membrane protein</topology>
    </subcellularLocation>
</comment>
<keyword evidence="8" id="KW-0539">Nucleus</keyword>
<reference evidence="10" key="2">
    <citation type="submission" date="2025-09" db="UniProtKB">
        <authorList>
            <consortium name="Ensembl"/>
        </authorList>
    </citation>
    <scope>IDENTIFICATION</scope>
</reference>
<evidence type="ECO:0000256" key="7">
    <source>
        <dbReference type="ARBA" id="ARBA00023180"/>
    </source>
</evidence>
<evidence type="ECO:0000256" key="6">
    <source>
        <dbReference type="ARBA" id="ARBA00023136"/>
    </source>
</evidence>
<reference evidence="10" key="1">
    <citation type="submission" date="2025-08" db="UniProtKB">
        <authorList>
            <consortium name="Ensembl"/>
        </authorList>
    </citation>
    <scope>IDENTIFICATION</scope>
</reference>
<evidence type="ECO:0000256" key="5">
    <source>
        <dbReference type="ARBA" id="ARBA00022989"/>
    </source>
</evidence>
<dbReference type="STRING" id="1676925.ENSPKIP00000013817"/>
<proteinExistence type="inferred from homology"/>
<evidence type="ECO:0000313" key="10">
    <source>
        <dbReference type="Ensembl" id="ENSPKIP00000013817.1"/>
    </source>
</evidence>
<dbReference type="Ensembl" id="ENSPKIT00000038247.1">
    <property type="protein sequence ID" value="ENSPKIP00000013817.1"/>
    <property type="gene ID" value="ENSPKIG00000001106.1"/>
</dbReference>
<dbReference type="GeneTree" id="ENSGT00390000005941"/>
<evidence type="ECO:0000256" key="9">
    <source>
        <dbReference type="SAM" id="Phobius"/>
    </source>
</evidence>
<feature type="transmembrane region" description="Helical" evidence="9">
    <location>
        <begin position="64"/>
        <end position="87"/>
    </location>
</feature>
<feature type="transmembrane region" description="Helical" evidence="9">
    <location>
        <begin position="37"/>
        <end position="58"/>
    </location>
</feature>
<keyword evidence="6 9" id="KW-0472">Membrane</keyword>
<dbReference type="GeneID" id="111843169"/>
<keyword evidence="4 9" id="KW-0812">Transmembrane</keyword>
<evidence type="ECO:0000256" key="3">
    <source>
        <dbReference type="ARBA" id="ARBA00014572"/>
    </source>
</evidence>
<keyword evidence="7" id="KW-0325">Glycoprotein</keyword>
<sequence>MLMCRSFRYCVSHCLYAAMTKLEELSRDVGTSSLVRCLGYLSSLSLLVAICLGLYVRWEKTAEAMILVIFILGLFVLGIASILYYYFSMEAASMSLFHLWFGFLLGLLCFLSSPSLATDVKEQVTDYLLLSSLVLRTLWALVERVCGCTRFRPALLTSAEFLELVGFAVASTTLLLHKSASIILLVVALAALIVSLRMKSFFAITNLACFVGVAALLFSSLELSPNLYGLICCLGRLVCQPLLDLYFSGLSVTERWLPLLTCGRLWRRLSVLPLTLVELAFLTLAGFKLGSLGQWYLVIPGFVVSGAFWLVCHVVFVISLWGFHTKLNDCQRVFFAQRSDTRSLDRVMASRGMRHFCLISQRLVFFSLISTIILAAVSWQSTNGIFMSVFLIVLPLETLAHSLFHEFGNCLGGTCVGYAVVIPTNYCSLDGQPTLLPPDLVQELNLRSTGMLNNIQRFFSQHMIETYGCDYSAGGMVADALQTKLRSFMEQRTADGPRHDTYVIYYSGHSLRSGEWALAGGDTLRLEQLLEWWKEKNAGFCSRLIVVLDDENAGPWVREVWKVDELYVAVQGAELTRLKDVEEAELPQLGDFTARWVEYNCNPESDICWSEGSGGVSAIYGVSMRWGDYTLHLPTGSDVTKHWKTYFPRATFPLVHLANWCGGLNLFWVCNVCLRCFRRLKLSWFPPSVLDTGQGFKLVKS</sequence>
<dbReference type="CTD" id="558640"/>
<evidence type="ECO:0000313" key="11">
    <source>
        <dbReference type="Proteomes" id="UP000261540"/>
    </source>
</evidence>
<dbReference type="GO" id="GO:0031965">
    <property type="term" value="C:nuclear membrane"/>
    <property type="evidence" value="ECO:0007669"/>
    <property type="project" value="UniProtKB-SubCell"/>
</dbReference>
<dbReference type="RefSeq" id="XP_023666291.1">
    <property type="nucleotide sequence ID" value="XM_023810523.2"/>
</dbReference>
<dbReference type="InterPro" id="IPR029713">
    <property type="entry name" value="TMEM168"/>
</dbReference>
<dbReference type="Proteomes" id="UP000261540">
    <property type="component" value="Unplaced"/>
</dbReference>
<dbReference type="OrthoDB" id="5967342at2759"/>
<dbReference type="PANTHER" id="PTHR14437:SF2">
    <property type="entry name" value="TRANSMEMBRANE PROTEIN 168"/>
    <property type="match status" value="1"/>
</dbReference>
<evidence type="ECO:0000256" key="8">
    <source>
        <dbReference type="ARBA" id="ARBA00023242"/>
    </source>
</evidence>
<evidence type="ECO:0000256" key="2">
    <source>
        <dbReference type="ARBA" id="ARBA00007329"/>
    </source>
</evidence>
<accession>A0A3B3R4X8</accession>
<feature type="transmembrane region" description="Helical" evidence="9">
    <location>
        <begin position="295"/>
        <end position="323"/>
    </location>
</feature>
<dbReference type="KEGG" id="pki:111843169"/>
<protein>
    <recommendedName>
        <fullName evidence="3">Transmembrane protein 168</fullName>
    </recommendedName>
</protein>
<feature type="transmembrane region" description="Helical" evidence="9">
    <location>
        <begin position="176"/>
        <end position="194"/>
    </location>
</feature>
<keyword evidence="5 9" id="KW-1133">Transmembrane helix</keyword>
<name>A0A3B3R4X8_9TELE</name>
<dbReference type="PANTHER" id="PTHR14437">
    <property type="entry name" value="TRANSMEMBRANE PROTEIN 168"/>
    <property type="match status" value="1"/>
</dbReference>
<comment type="similarity">
    <text evidence="2">Belongs to the TMEM168 family.</text>
</comment>
<dbReference type="RefSeq" id="XP_023666290.1">
    <property type="nucleotide sequence ID" value="XM_023810522.2"/>
</dbReference>
<feature type="transmembrane region" description="Helical" evidence="9">
    <location>
        <begin position="201"/>
        <end position="221"/>
    </location>
</feature>
<evidence type="ECO:0000256" key="4">
    <source>
        <dbReference type="ARBA" id="ARBA00022692"/>
    </source>
</evidence>
<keyword evidence="11" id="KW-1185">Reference proteome</keyword>
<feature type="transmembrane region" description="Helical" evidence="9">
    <location>
        <begin position="269"/>
        <end position="289"/>
    </location>
</feature>
<evidence type="ECO:0000256" key="1">
    <source>
        <dbReference type="ARBA" id="ARBA00004232"/>
    </source>
</evidence>
<dbReference type="AlphaFoldDB" id="A0A3B3R4X8"/>
<feature type="transmembrane region" description="Helical" evidence="9">
    <location>
        <begin position="356"/>
        <end position="379"/>
    </location>
</feature>